<proteinExistence type="predicted"/>
<protein>
    <submittedName>
        <fullName evidence="2">Uncharacterized protein</fullName>
    </submittedName>
</protein>
<accession>A0AAE9BVD7</accession>
<evidence type="ECO:0000256" key="1">
    <source>
        <dbReference type="SAM" id="MobiDB-lite"/>
    </source>
</evidence>
<reference evidence="2" key="1">
    <citation type="submission" date="2021-05" db="EMBL/GenBank/DDBJ databases">
        <title>Diversity, taxonomy and evolution of archaeal viruses of the class Caudoviricetes.</title>
        <authorList>
            <person name="Liu Y."/>
            <person name="Demina T.A."/>
            <person name="Roux S."/>
            <person name="Aiewsakun P."/>
            <person name="Kazlauskas D."/>
            <person name="Simmonds P."/>
            <person name="Prangishvili D."/>
            <person name="Oksanen H.M."/>
            <person name="Krupovic M."/>
        </authorList>
    </citation>
    <scope>NUCLEOTIDE SEQUENCE</scope>
    <source>
        <strain evidence="2">HRTV-14/2</strain>
    </source>
</reference>
<name>A0AAE9BVD7_9CAUD</name>
<evidence type="ECO:0000313" key="3">
    <source>
        <dbReference type="Proteomes" id="UP000828061"/>
    </source>
</evidence>
<feature type="region of interest" description="Disordered" evidence="1">
    <location>
        <begin position="44"/>
        <end position="68"/>
    </location>
</feature>
<dbReference type="Proteomes" id="UP000828061">
    <property type="component" value="Segment"/>
</dbReference>
<organism evidence="2 3">
    <name type="scientific">Halorubrum phage HRTV-14</name>
    <dbReference type="NCBI Taxonomy" id="2877994"/>
    <lineage>
        <taxon>Viruses</taxon>
        <taxon>Duplodnaviria</taxon>
        <taxon>Heunggongvirae</taxon>
        <taxon>Uroviricota</taxon>
        <taxon>Caudoviricetes</taxon>
        <taxon>Thumleimavirales</taxon>
        <taxon>Hafunaviridae</taxon>
        <taxon>Haloferacalesvirus</taxon>
        <taxon>Haloferacalesvirus hv8</taxon>
    </lineage>
</organism>
<evidence type="ECO:0000313" key="2">
    <source>
        <dbReference type="EMBL" id="UBF19121.1"/>
    </source>
</evidence>
<sequence length="68" mass="8163">MNNYQLEFLEWLEERDGYYVSDSEVEENFPDLNVRLIGVTKRYNPDTGETETPKRDYRQAVKYGTTYD</sequence>
<gene>
    <name evidence="2" type="ORF">HRTV-14_gp48</name>
</gene>
<dbReference type="EMBL" id="MZ334492">
    <property type="protein sequence ID" value="UBF19121.1"/>
    <property type="molecule type" value="Genomic_DNA"/>
</dbReference>